<dbReference type="AlphaFoldDB" id="A0AAW7DJ43"/>
<keyword evidence="2" id="KW-0808">Transferase</keyword>
<dbReference type="Pfam" id="PF12464">
    <property type="entry name" value="Mac"/>
    <property type="match status" value="1"/>
</dbReference>
<evidence type="ECO:0000256" key="2">
    <source>
        <dbReference type="ARBA" id="ARBA00022679"/>
    </source>
</evidence>
<evidence type="ECO:0000313" key="4">
    <source>
        <dbReference type="EMBL" id="MDM1550617.1"/>
    </source>
</evidence>
<gene>
    <name evidence="4" type="ORF">HX095_05260</name>
</gene>
<comment type="similarity">
    <text evidence="1">Belongs to the transferase hexapeptide repeat family.</text>
</comment>
<evidence type="ECO:0000256" key="1">
    <source>
        <dbReference type="ARBA" id="ARBA00007274"/>
    </source>
</evidence>
<dbReference type="SMART" id="SM01266">
    <property type="entry name" value="Mac"/>
    <property type="match status" value="1"/>
</dbReference>
<dbReference type="InterPro" id="IPR024688">
    <property type="entry name" value="Mac_dom"/>
</dbReference>
<dbReference type="EMBL" id="JACALR010000002">
    <property type="protein sequence ID" value="MDM1550617.1"/>
    <property type="molecule type" value="Genomic_DNA"/>
</dbReference>
<reference evidence="4" key="2">
    <citation type="journal article" date="2022" name="Sci. Total Environ.">
        <title>Prevalence, transmission, and molecular epidemiology of tet(X)-positive bacteria among humans, animals, and environmental niches in China: An epidemiological, and genomic-based study.</title>
        <authorList>
            <person name="Dong N."/>
            <person name="Zeng Y."/>
            <person name="Cai C."/>
            <person name="Sun C."/>
            <person name="Lu J."/>
            <person name="Liu C."/>
            <person name="Zhou H."/>
            <person name="Sun Q."/>
            <person name="Shu L."/>
            <person name="Wang H."/>
            <person name="Wang Y."/>
            <person name="Wang S."/>
            <person name="Wu C."/>
            <person name="Chan E.W."/>
            <person name="Chen G."/>
            <person name="Shen Z."/>
            <person name="Chen S."/>
            <person name="Zhang R."/>
        </authorList>
    </citation>
    <scope>NUCLEOTIDE SEQUENCE</scope>
    <source>
        <strain evidence="4">210</strain>
    </source>
</reference>
<comment type="caution">
    <text evidence="4">The sequence shown here is derived from an EMBL/GenBank/DDBJ whole genome shotgun (WGS) entry which is preliminary data.</text>
</comment>
<proteinExistence type="inferred from homology"/>
<name>A0AAW7DJ43_9FLAO</name>
<sequence>MTEKEKRENGLLYNPGLDQELQNELRNCKTLCQEYNTTAYSDSEKRRLIIEKIINKNRW</sequence>
<dbReference type="RefSeq" id="WP_286485303.1">
    <property type="nucleotide sequence ID" value="NZ_JACALR010000002.1"/>
</dbReference>
<evidence type="ECO:0000259" key="3">
    <source>
        <dbReference type="SMART" id="SM01266"/>
    </source>
</evidence>
<evidence type="ECO:0000313" key="5">
    <source>
        <dbReference type="Proteomes" id="UP001173578"/>
    </source>
</evidence>
<dbReference type="Gene3D" id="2.160.10.10">
    <property type="entry name" value="Hexapeptide repeat proteins"/>
    <property type="match status" value="1"/>
</dbReference>
<reference evidence="4" key="1">
    <citation type="submission" date="2020-06" db="EMBL/GenBank/DDBJ databases">
        <authorList>
            <person name="Dong N."/>
        </authorList>
    </citation>
    <scope>NUCLEOTIDE SEQUENCE</scope>
    <source>
        <strain evidence="4">210</strain>
    </source>
</reference>
<dbReference type="Proteomes" id="UP001173578">
    <property type="component" value="Unassembled WGS sequence"/>
</dbReference>
<feature type="domain" description="Maltose/galactoside acetyltransferase" evidence="3">
    <location>
        <begin position="4"/>
        <end position="57"/>
    </location>
</feature>
<protein>
    <recommendedName>
        <fullName evidence="3">Maltose/galactoside acetyltransferase domain-containing protein</fullName>
    </recommendedName>
</protein>
<dbReference type="GO" id="GO:0016407">
    <property type="term" value="F:acetyltransferase activity"/>
    <property type="evidence" value="ECO:0007669"/>
    <property type="project" value="InterPro"/>
</dbReference>
<accession>A0AAW7DJ43</accession>
<organism evidence="4 5">
    <name type="scientific">Empedobacter falsenii</name>
    <dbReference type="NCBI Taxonomy" id="343874"/>
    <lineage>
        <taxon>Bacteria</taxon>
        <taxon>Pseudomonadati</taxon>
        <taxon>Bacteroidota</taxon>
        <taxon>Flavobacteriia</taxon>
        <taxon>Flavobacteriales</taxon>
        <taxon>Weeksellaceae</taxon>
        <taxon>Empedobacter</taxon>
    </lineage>
</organism>